<keyword evidence="3" id="KW-1185">Reference proteome</keyword>
<dbReference type="Proteomes" id="UP000059113">
    <property type="component" value="Chromosome"/>
</dbReference>
<dbReference type="STRING" id="1648404.CP97_14805"/>
<name>A0A161I497_9SPHN</name>
<gene>
    <name evidence="2" type="ORF">CP97_14805</name>
</gene>
<evidence type="ECO:0000313" key="3">
    <source>
        <dbReference type="Proteomes" id="UP000059113"/>
    </source>
</evidence>
<organism evidence="2 3">
    <name type="scientific">Aurantiacibacter atlanticus</name>
    <dbReference type="NCBI Taxonomy" id="1648404"/>
    <lineage>
        <taxon>Bacteria</taxon>
        <taxon>Pseudomonadati</taxon>
        <taxon>Pseudomonadota</taxon>
        <taxon>Alphaproteobacteria</taxon>
        <taxon>Sphingomonadales</taxon>
        <taxon>Erythrobacteraceae</taxon>
        <taxon>Aurantiacibacter</taxon>
    </lineage>
</organism>
<evidence type="ECO:0000313" key="2">
    <source>
        <dbReference type="EMBL" id="ANC50491.1"/>
    </source>
</evidence>
<dbReference type="KEGG" id="ery:CP97_14805"/>
<feature type="transmembrane region" description="Helical" evidence="1">
    <location>
        <begin position="28"/>
        <end position="48"/>
    </location>
</feature>
<evidence type="ECO:0000256" key="1">
    <source>
        <dbReference type="SAM" id="Phobius"/>
    </source>
</evidence>
<keyword evidence="1" id="KW-0472">Membrane</keyword>
<dbReference type="AlphaFoldDB" id="A0A161I497"/>
<protein>
    <submittedName>
        <fullName evidence="2">Uncharacterized protein</fullName>
    </submittedName>
</protein>
<keyword evidence="1" id="KW-1133">Transmembrane helix</keyword>
<dbReference type="RefSeq" id="WP_149036472.1">
    <property type="nucleotide sequence ID" value="NZ_CP011310.1"/>
</dbReference>
<accession>A0A161I497</accession>
<proteinExistence type="predicted"/>
<feature type="transmembrane region" description="Helical" evidence="1">
    <location>
        <begin position="60"/>
        <end position="83"/>
    </location>
</feature>
<sequence length="88" mass="8531">MYTVSIGIAVSIVAGAIAARAVVNVAPIASVMALGLHIFACFAIRTLALGASIAALDVPILIFGLAVGAVAAIATFGVSIASIPALGL</sequence>
<reference evidence="2 3" key="1">
    <citation type="journal article" date="2015" name="Int. J. Syst. Evol. Microbiol.">
        <title>Erythrobacter atlanticus sp. nov., a bacterium from ocean sediment able to degrade polycyclic aromatic hydrocarbons.</title>
        <authorList>
            <person name="Zhuang L."/>
            <person name="Liu Y."/>
            <person name="Wang L."/>
            <person name="Wang W."/>
            <person name="Shao Z."/>
        </authorList>
    </citation>
    <scope>NUCLEOTIDE SEQUENCE [LARGE SCALE GENOMIC DNA]</scope>
    <source>
        <strain evidence="3">s21-N3</strain>
    </source>
</reference>
<dbReference type="EMBL" id="CP011310">
    <property type="protein sequence ID" value="ANC50491.1"/>
    <property type="molecule type" value="Genomic_DNA"/>
</dbReference>
<keyword evidence="1" id="KW-0812">Transmembrane</keyword>
<reference evidence="3" key="2">
    <citation type="submission" date="2015-04" db="EMBL/GenBank/DDBJ databases">
        <title>The complete genome sequence of Erythrobacter sp. s21-N3.</title>
        <authorList>
            <person name="Zhuang L."/>
            <person name="Liu Y."/>
            <person name="Shao Z."/>
        </authorList>
    </citation>
    <scope>NUCLEOTIDE SEQUENCE [LARGE SCALE GENOMIC DNA]</scope>
    <source>
        <strain evidence="3">s21-N3</strain>
    </source>
</reference>